<evidence type="ECO:0000313" key="1">
    <source>
        <dbReference type="EMBL" id="KXL52914.1"/>
    </source>
</evidence>
<dbReference type="PATRIC" id="fig|36847.3.peg.1695"/>
<reference evidence="1 2" key="1">
    <citation type="submission" date="2016-01" db="EMBL/GenBank/DDBJ databases">
        <title>Genome sequence of Clostridium neopropionicum X4, DSM-3847.</title>
        <authorList>
            <person name="Poehlein A."/>
            <person name="Beck M.H."/>
            <person name="Bengelsdorf F.R."/>
            <person name="Daniel R."/>
            <person name="Duerre P."/>
        </authorList>
    </citation>
    <scope>NUCLEOTIDE SEQUENCE [LARGE SCALE GENOMIC DNA]</scope>
    <source>
        <strain evidence="1 2">DSM-3847</strain>
    </source>
</reference>
<proteinExistence type="predicted"/>
<comment type="caution">
    <text evidence="1">The sequence shown here is derived from an EMBL/GenBank/DDBJ whole genome shotgun (WGS) entry which is preliminary data.</text>
</comment>
<evidence type="ECO:0000313" key="2">
    <source>
        <dbReference type="Proteomes" id="UP000070539"/>
    </source>
</evidence>
<sequence>MERKSAYTSADCAATGLGCNIQRKVVVIGQDNPERQLYFCLCGNGASANPSGAAIFLVSLRTGEFALKNRSEVIGILKPELLPDSAKLQLSQIRPVGALDLQNHEVKYSGYSFLPDGRYASGVWLCTEQEALSYVEMQKPYQHRIMLCDRDDFCVLELQDGKLIHPTEKEMEAFQQNSQDGGMTMT</sequence>
<gene>
    <name evidence="1" type="ORF">CLNEO_14560</name>
</gene>
<dbReference type="AlphaFoldDB" id="A0A136WEI9"/>
<dbReference type="Proteomes" id="UP000070539">
    <property type="component" value="Unassembled WGS sequence"/>
</dbReference>
<dbReference type="RefSeq" id="WP_066086736.1">
    <property type="nucleotide sequence ID" value="NZ_LRVM01000004.1"/>
</dbReference>
<protein>
    <submittedName>
        <fullName evidence="1">Uncharacterized protein</fullName>
    </submittedName>
</protein>
<accession>A0A136WEI9</accession>
<dbReference type="EMBL" id="LRVM01000004">
    <property type="protein sequence ID" value="KXL52914.1"/>
    <property type="molecule type" value="Genomic_DNA"/>
</dbReference>
<keyword evidence="2" id="KW-1185">Reference proteome</keyword>
<dbReference type="STRING" id="36847.CLNEO_14560"/>
<dbReference type="OrthoDB" id="9806961at2"/>
<organism evidence="1 2">
    <name type="scientific">Anaerotignum neopropionicum</name>
    <dbReference type="NCBI Taxonomy" id="36847"/>
    <lineage>
        <taxon>Bacteria</taxon>
        <taxon>Bacillati</taxon>
        <taxon>Bacillota</taxon>
        <taxon>Clostridia</taxon>
        <taxon>Lachnospirales</taxon>
        <taxon>Anaerotignaceae</taxon>
        <taxon>Anaerotignum</taxon>
    </lineage>
</organism>
<name>A0A136WEI9_9FIRM</name>